<feature type="transmembrane region" description="Helical" evidence="1">
    <location>
        <begin position="55"/>
        <end position="73"/>
    </location>
</feature>
<proteinExistence type="predicted"/>
<evidence type="ECO:0000313" key="3">
    <source>
        <dbReference type="Proteomes" id="UP000606008"/>
    </source>
</evidence>
<feature type="transmembrane region" description="Helical" evidence="1">
    <location>
        <begin position="12"/>
        <end position="35"/>
    </location>
</feature>
<dbReference type="RefSeq" id="WP_166690585.1">
    <property type="nucleotide sequence ID" value="NZ_WAEL01000001.1"/>
</dbReference>
<dbReference type="Proteomes" id="UP000606008">
    <property type="component" value="Unassembled WGS sequence"/>
</dbReference>
<keyword evidence="1" id="KW-1133">Transmembrane helix</keyword>
<reference evidence="2" key="1">
    <citation type="submission" date="2024-05" db="EMBL/GenBank/DDBJ databases">
        <authorList>
            <person name="Jung D.-H."/>
        </authorList>
    </citation>
    <scope>NUCLEOTIDE SEQUENCE</scope>
    <source>
        <strain evidence="2">JA-25</strain>
    </source>
</reference>
<gene>
    <name evidence="2" type="ORF">F7231_00940</name>
</gene>
<name>A0ABX0QAB4_9BACT</name>
<sequence>MPNHVRKWVLQIALNFIGLLFSLAVMYVVSVIVVLQLSTRATAKNPLQDILNYESFVFVIGLVAIWFIFRFIGKIYTLLSTPPRPE</sequence>
<keyword evidence="3" id="KW-1185">Reference proteome</keyword>
<dbReference type="EMBL" id="WAEL01000001">
    <property type="protein sequence ID" value="NID08723.1"/>
    <property type="molecule type" value="Genomic_DNA"/>
</dbReference>
<accession>A0ABX0QAB4</accession>
<comment type="caution">
    <text evidence="2">The sequence shown here is derived from an EMBL/GenBank/DDBJ whole genome shotgun (WGS) entry which is preliminary data.</text>
</comment>
<protein>
    <submittedName>
        <fullName evidence="2">Uncharacterized protein</fullName>
    </submittedName>
</protein>
<evidence type="ECO:0000256" key="1">
    <source>
        <dbReference type="SAM" id="Phobius"/>
    </source>
</evidence>
<evidence type="ECO:0000313" key="2">
    <source>
        <dbReference type="EMBL" id="NID08723.1"/>
    </source>
</evidence>
<keyword evidence="1" id="KW-0472">Membrane</keyword>
<organism evidence="2 3">
    <name type="scientific">Fibrivirga algicola</name>
    <dbReference type="NCBI Taxonomy" id="2950420"/>
    <lineage>
        <taxon>Bacteria</taxon>
        <taxon>Pseudomonadati</taxon>
        <taxon>Bacteroidota</taxon>
        <taxon>Cytophagia</taxon>
        <taxon>Cytophagales</taxon>
        <taxon>Spirosomataceae</taxon>
        <taxon>Fibrivirga</taxon>
    </lineage>
</organism>
<keyword evidence="1" id="KW-0812">Transmembrane</keyword>